<organism evidence="3 4">
    <name type="scientific">Candidatus Enterocloster excrementipullorum</name>
    <dbReference type="NCBI Taxonomy" id="2838559"/>
    <lineage>
        <taxon>Bacteria</taxon>
        <taxon>Bacillati</taxon>
        <taxon>Bacillota</taxon>
        <taxon>Clostridia</taxon>
        <taxon>Lachnospirales</taxon>
        <taxon>Lachnospiraceae</taxon>
        <taxon>Enterocloster</taxon>
    </lineage>
</organism>
<dbReference type="InterPro" id="IPR036079">
    <property type="entry name" value="ATPase_csu/dsu_sf"/>
</dbReference>
<dbReference type="Gene3D" id="1.10.132.50">
    <property type="entry name" value="ATP synthase (C/AC39) subunit, domain 3"/>
    <property type="match status" value="3"/>
</dbReference>
<gene>
    <name evidence="3" type="ORF">H9704_06700</name>
</gene>
<evidence type="ECO:0000256" key="2">
    <source>
        <dbReference type="ARBA" id="ARBA00023065"/>
    </source>
</evidence>
<dbReference type="Proteomes" id="UP000823910">
    <property type="component" value="Unassembled WGS sequence"/>
</dbReference>
<dbReference type="GO" id="GO:0046961">
    <property type="term" value="F:proton-transporting ATPase activity, rotational mechanism"/>
    <property type="evidence" value="ECO:0007669"/>
    <property type="project" value="InterPro"/>
</dbReference>
<reference evidence="3" key="1">
    <citation type="journal article" date="2021" name="PeerJ">
        <title>Extensive microbial diversity within the chicken gut microbiome revealed by metagenomics and culture.</title>
        <authorList>
            <person name="Gilroy R."/>
            <person name="Ravi A."/>
            <person name="Getino M."/>
            <person name="Pursley I."/>
            <person name="Horton D.L."/>
            <person name="Alikhan N.F."/>
            <person name="Baker D."/>
            <person name="Gharbi K."/>
            <person name="Hall N."/>
            <person name="Watson M."/>
            <person name="Adriaenssens E.M."/>
            <person name="Foster-Nyarko E."/>
            <person name="Jarju S."/>
            <person name="Secka A."/>
            <person name="Antonio M."/>
            <person name="Oren A."/>
            <person name="Chaudhuri R.R."/>
            <person name="La Ragione R."/>
            <person name="Hildebrand F."/>
            <person name="Pallen M.J."/>
        </authorList>
    </citation>
    <scope>NUCLEOTIDE SEQUENCE</scope>
    <source>
        <strain evidence="3">CHK180-15479</strain>
    </source>
</reference>
<dbReference type="Pfam" id="PF01992">
    <property type="entry name" value="vATP-synt_AC39"/>
    <property type="match status" value="1"/>
</dbReference>
<dbReference type="InterPro" id="IPR050873">
    <property type="entry name" value="V-ATPase_V0D/AC39_subunit"/>
</dbReference>
<sequence>MGGLISYSGISTKIRAMERWRISDAQFSQMAALESVPEAVRFLMKFPPYEEIFKGLEEKDLHRGMIEQQLNLTQYRDFAKLYKFANRKQRSFLGLYFMHYEIDILKTCLRNIVGNREQQQDLSLFNDFFNRHSKVDLERLAACRSIPEFIENMKESPYYGVLSALLAKGQATLPACETAMDMFYFKGMWKAKDKYLSGKERRVIESCFGTRMDMLNLQWIYRCKKYYKLSAGDIYAVIIPVSFHLTKADIRAMAEAESSEKVYGLIRSTWYGRLDEVKEGEEQGLNALSRELVDRIYQMTGRREPYSIAALNSYLYFKEREIERIITTIEQIRYGVATT</sequence>
<dbReference type="PANTHER" id="PTHR38682:SF1">
    <property type="entry name" value="V-TYPE ATP SYNTHASE SUBUNIT C"/>
    <property type="match status" value="1"/>
</dbReference>
<accession>A0A9D2SI21</accession>
<dbReference type="SUPFAM" id="SSF103486">
    <property type="entry name" value="V-type ATP synthase subunit C"/>
    <property type="match status" value="1"/>
</dbReference>
<dbReference type="InterPro" id="IPR002843">
    <property type="entry name" value="ATPase_V0-cplx_csu/dsu"/>
</dbReference>
<evidence type="ECO:0000313" key="3">
    <source>
        <dbReference type="EMBL" id="HJC05828.1"/>
    </source>
</evidence>
<protein>
    <submittedName>
        <fullName evidence="3">V-type ATPase subunit</fullName>
    </submittedName>
</protein>
<name>A0A9D2SI21_9FIRM</name>
<reference evidence="3" key="2">
    <citation type="submission" date="2021-04" db="EMBL/GenBank/DDBJ databases">
        <authorList>
            <person name="Gilroy R."/>
        </authorList>
    </citation>
    <scope>NUCLEOTIDE SEQUENCE</scope>
    <source>
        <strain evidence="3">CHK180-15479</strain>
    </source>
</reference>
<evidence type="ECO:0000313" key="4">
    <source>
        <dbReference type="Proteomes" id="UP000823910"/>
    </source>
</evidence>
<keyword evidence="2" id="KW-0406">Ion transport</keyword>
<proteinExistence type="predicted"/>
<dbReference type="InterPro" id="IPR044911">
    <property type="entry name" value="V-type_ATPase_csu/dsu_dom_3"/>
</dbReference>
<dbReference type="PANTHER" id="PTHR38682">
    <property type="entry name" value="V-TYPE ATP SYNTHASE SUBUNIT C"/>
    <property type="match status" value="1"/>
</dbReference>
<comment type="caution">
    <text evidence="3">The sequence shown here is derived from an EMBL/GenBank/DDBJ whole genome shotgun (WGS) entry which is preliminary data.</text>
</comment>
<dbReference type="AlphaFoldDB" id="A0A9D2SI21"/>
<evidence type="ECO:0000256" key="1">
    <source>
        <dbReference type="ARBA" id="ARBA00022448"/>
    </source>
</evidence>
<dbReference type="EMBL" id="DWWT01000028">
    <property type="protein sequence ID" value="HJC05828.1"/>
    <property type="molecule type" value="Genomic_DNA"/>
</dbReference>
<keyword evidence="1" id="KW-0813">Transport</keyword>